<gene>
    <name evidence="2" type="ORF">E4U57_007122</name>
</gene>
<organism evidence="2 3">
    <name type="scientific">Claviceps arundinis</name>
    <dbReference type="NCBI Taxonomy" id="1623583"/>
    <lineage>
        <taxon>Eukaryota</taxon>
        <taxon>Fungi</taxon>
        <taxon>Dikarya</taxon>
        <taxon>Ascomycota</taxon>
        <taxon>Pezizomycotina</taxon>
        <taxon>Sordariomycetes</taxon>
        <taxon>Hypocreomycetidae</taxon>
        <taxon>Hypocreales</taxon>
        <taxon>Clavicipitaceae</taxon>
        <taxon>Claviceps</taxon>
    </lineage>
</organism>
<proteinExistence type="predicted"/>
<dbReference type="EMBL" id="SRPR01000691">
    <property type="protein sequence ID" value="KAG5951120.1"/>
    <property type="molecule type" value="Genomic_DNA"/>
</dbReference>
<reference evidence="2 3" key="1">
    <citation type="journal article" date="2020" name="bioRxiv">
        <title>Whole genome comparisons of ergot fungi reveals the divergence and evolution of species within the genus Claviceps are the result of varying mechanisms driving genome evolution and host range expansion.</title>
        <authorList>
            <person name="Wyka S.A."/>
            <person name="Mondo S.J."/>
            <person name="Liu M."/>
            <person name="Dettman J."/>
            <person name="Nalam V."/>
            <person name="Broders K.D."/>
        </authorList>
    </citation>
    <scope>NUCLEOTIDE SEQUENCE [LARGE SCALE GENOMIC DNA]</scope>
    <source>
        <strain evidence="2 3">LM583</strain>
    </source>
</reference>
<comment type="caution">
    <text evidence="2">The sequence shown here is derived from an EMBL/GenBank/DDBJ whole genome shotgun (WGS) entry which is preliminary data.</text>
</comment>
<feature type="signal peptide" evidence="1">
    <location>
        <begin position="1"/>
        <end position="22"/>
    </location>
</feature>
<evidence type="ECO:0000313" key="2">
    <source>
        <dbReference type="EMBL" id="KAG5951120.1"/>
    </source>
</evidence>
<protein>
    <submittedName>
        <fullName evidence="2">Uncharacterized protein</fullName>
    </submittedName>
</protein>
<keyword evidence="1" id="KW-0732">Signal</keyword>
<feature type="non-terminal residue" evidence="2">
    <location>
        <position position="74"/>
    </location>
</feature>
<dbReference type="Proteomes" id="UP000742024">
    <property type="component" value="Unassembled WGS sequence"/>
</dbReference>
<name>A0ABQ7P199_9HYPO</name>
<accession>A0ABQ7P199</accession>
<evidence type="ECO:0000313" key="3">
    <source>
        <dbReference type="Proteomes" id="UP000742024"/>
    </source>
</evidence>
<sequence length="74" mass="8283">MHIAFIIDTVYPLLSLFTLLRAHHATRERYAISWQMNTAVSSNFLKAIDNILADEATSASASDPPPIRLRPSFP</sequence>
<keyword evidence="3" id="KW-1185">Reference proteome</keyword>
<evidence type="ECO:0000256" key="1">
    <source>
        <dbReference type="SAM" id="SignalP"/>
    </source>
</evidence>
<feature type="chain" id="PRO_5045946233" evidence="1">
    <location>
        <begin position="23"/>
        <end position="74"/>
    </location>
</feature>